<gene>
    <name evidence="1" type="ORF">ALC57_18683</name>
</gene>
<dbReference type="Proteomes" id="UP000078492">
    <property type="component" value="Unassembled WGS sequence"/>
</dbReference>
<keyword evidence="2" id="KW-1185">Reference proteome</keyword>
<reference evidence="1 2" key="1">
    <citation type="submission" date="2015-09" db="EMBL/GenBank/DDBJ databases">
        <title>Trachymyrmex cornetzi WGS genome.</title>
        <authorList>
            <person name="Nygaard S."/>
            <person name="Hu H."/>
            <person name="Boomsma J."/>
            <person name="Zhang G."/>
        </authorList>
    </citation>
    <scope>NUCLEOTIDE SEQUENCE [LARGE SCALE GENOMIC DNA]</scope>
    <source>
        <strain evidence="1">Tcor2-1</strain>
        <tissue evidence="1">Whole body</tissue>
    </source>
</reference>
<feature type="non-terminal residue" evidence="1">
    <location>
        <position position="1"/>
    </location>
</feature>
<organism evidence="1 2">
    <name type="scientific">Trachymyrmex cornetzi</name>
    <dbReference type="NCBI Taxonomy" id="471704"/>
    <lineage>
        <taxon>Eukaryota</taxon>
        <taxon>Metazoa</taxon>
        <taxon>Ecdysozoa</taxon>
        <taxon>Arthropoda</taxon>
        <taxon>Hexapoda</taxon>
        <taxon>Insecta</taxon>
        <taxon>Pterygota</taxon>
        <taxon>Neoptera</taxon>
        <taxon>Endopterygota</taxon>
        <taxon>Hymenoptera</taxon>
        <taxon>Apocrita</taxon>
        <taxon>Aculeata</taxon>
        <taxon>Formicoidea</taxon>
        <taxon>Formicidae</taxon>
        <taxon>Myrmicinae</taxon>
        <taxon>Trachymyrmex</taxon>
    </lineage>
</organism>
<evidence type="ECO:0000313" key="1">
    <source>
        <dbReference type="EMBL" id="KYN09204.1"/>
    </source>
</evidence>
<dbReference type="AlphaFoldDB" id="A0A151IRC3"/>
<dbReference type="EMBL" id="KQ981136">
    <property type="protein sequence ID" value="KYN09204.1"/>
    <property type="molecule type" value="Genomic_DNA"/>
</dbReference>
<proteinExistence type="predicted"/>
<sequence length="61" mass="7300">DLHMIFRGLSKVKLMAPSYAPLRVKQLLSETFLSNGFSFRDIWLDHLKWDTLYMYIYQSVD</sequence>
<protein>
    <submittedName>
        <fullName evidence="1">Uncharacterized protein</fullName>
    </submittedName>
</protein>
<name>A0A151IRC3_9HYME</name>
<accession>A0A151IRC3</accession>
<evidence type="ECO:0000313" key="2">
    <source>
        <dbReference type="Proteomes" id="UP000078492"/>
    </source>
</evidence>